<dbReference type="PDB" id="8R4C">
    <property type="method" value="EM"/>
    <property type="resolution" value="3.55 A"/>
    <property type="chains" value="A=1-1102"/>
</dbReference>
<keyword evidence="3" id="KW-0433">Leucine-rich repeat</keyword>
<dbReference type="SMART" id="SM00175">
    <property type="entry name" value="RAB"/>
    <property type="match status" value="1"/>
</dbReference>
<keyword evidence="14" id="KW-1185">Reference proteome</keyword>
<dbReference type="PDB" id="8R4B">
    <property type="method" value="EM"/>
    <property type="resolution" value="3.88 A"/>
    <property type="chains" value="A=1-1102"/>
</dbReference>
<evidence type="ECO:0000313" key="13">
    <source>
        <dbReference type="EMBL" id="AAM72753.1"/>
    </source>
</evidence>
<keyword evidence="6" id="KW-0547">Nucleotide-binding</keyword>
<evidence type="ECO:0007829" key="15">
    <source>
        <dbReference type="PDB" id="3DPT"/>
    </source>
</evidence>
<dbReference type="Pfam" id="PF25497">
    <property type="entry name" value="COR-B"/>
    <property type="match status" value="1"/>
</dbReference>
<dbReference type="Pfam" id="PF12799">
    <property type="entry name" value="LRR_4"/>
    <property type="match status" value="5"/>
</dbReference>
<evidence type="ECO:0000256" key="7">
    <source>
        <dbReference type="ARBA" id="ARBA00022777"/>
    </source>
</evidence>
<dbReference type="Proteomes" id="UP000001007">
    <property type="component" value="Chromosome"/>
</dbReference>
<keyword evidence="9" id="KW-0342">GTP-binding</keyword>
<dbReference type="FunFam" id="3.30.310.200:FF:000001">
    <property type="entry name" value="Probable serine/threonine-protein kinase pats1"/>
    <property type="match status" value="1"/>
</dbReference>
<dbReference type="InterPro" id="IPR036388">
    <property type="entry name" value="WH-like_DNA-bd_sf"/>
</dbReference>
<dbReference type="SUPFAM" id="SSF52075">
    <property type="entry name" value="Outer arm dynein light chain 1"/>
    <property type="match status" value="1"/>
</dbReference>
<dbReference type="SMR" id="Q8KC98"/>
<dbReference type="EMDB" id="EMD-18885"/>
<dbReference type="Gene3D" id="1.10.10.2200">
    <property type="match status" value="1"/>
</dbReference>
<gene>
    <name evidence="13" type="ordered locus">CT1526</name>
</gene>
<dbReference type="PROSITE" id="PS51424">
    <property type="entry name" value="ROC"/>
    <property type="match status" value="1"/>
</dbReference>
<dbReference type="SASBDB" id="Q8KC98"/>
<dbReference type="EMBL" id="AE006470">
    <property type="protein sequence ID" value="AAM72753.1"/>
    <property type="molecule type" value="Genomic_DNA"/>
</dbReference>
<reference evidence="17" key="3">
    <citation type="journal article" date="2016" name="Proc. Natl. Acad. Sci. U.S.A.">
        <title>Structural model of the dimeric Parkinson's protein LRRK2 reveals a compact architecture involving distant interdomain contacts.</title>
        <authorList>
            <person name="Guaitoli G."/>
            <person name="Raimondi F."/>
            <person name="Gilsbach B.K."/>
            <person name="Gomez-Llorente Y."/>
            <person name="Deyaert E."/>
            <person name="Renzi F."/>
            <person name="Li X."/>
            <person name="Schaffner A."/>
            <person name="Jagtap P.K."/>
            <person name="Boldt K."/>
            <person name="von Zweydorf F."/>
            <person name="Gotthardt K."/>
            <person name="Lorimer D.D."/>
            <person name="Yue Z."/>
            <person name="Burgin A."/>
            <person name="Janjic N."/>
            <person name="Sattler M."/>
            <person name="Versees W."/>
            <person name="Ueffing M."/>
            <person name="Ubarretxena-Belandia I."/>
            <person name="Kortholt A."/>
            <person name="Gloeckner C.J."/>
        </authorList>
    </citation>
    <scope>X-RAY CRYSTALLOGRAPHY (2.30 ANGSTROMS) OF 1-441</scope>
</reference>
<dbReference type="PDBsum" id="3DPU"/>
<dbReference type="SUPFAM" id="SSF52540">
    <property type="entry name" value="P-loop containing nucleoside triphosphate hydrolases"/>
    <property type="match status" value="1"/>
</dbReference>
<keyword evidence="4" id="KW-0808">Transferase</keyword>
<dbReference type="CDD" id="cd09914">
    <property type="entry name" value="RocCOR"/>
    <property type="match status" value="1"/>
</dbReference>
<dbReference type="Pfam" id="PF13516">
    <property type="entry name" value="LRR_6"/>
    <property type="match status" value="2"/>
</dbReference>
<evidence type="ECO:0000256" key="11">
    <source>
        <dbReference type="ARBA" id="ARBA00048679"/>
    </source>
</evidence>
<evidence type="ECO:0000256" key="6">
    <source>
        <dbReference type="ARBA" id="ARBA00022741"/>
    </source>
</evidence>
<keyword evidence="8" id="KW-0067">ATP-binding</keyword>
<dbReference type="EC" id="2.7.11.1" evidence="1"/>
<dbReference type="PDBsum" id="6HLU"/>
<evidence type="ECO:0007829" key="19">
    <source>
        <dbReference type="PDB" id="8R4B"/>
    </source>
</evidence>
<evidence type="ECO:0007829" key="17">
    <source>
        <dbReference type="PDB" id="5IL7"/>
    </source>
</evidence>
<proteinExistence type="evidence at protein level"/>
<organism evidence="13 14">
    <name type="scientific">Chlorobaculum tepidum (strain ATCC 49652 / DSM 12025 / NBRC 103806 / TLS)</name>
    <name type="common">Chlorobium tepidum</name>
    <dbReference type="NCBI Taxonomy" id="194439"/>
    <lineage>
        <taxon>Bacteria</taxon>
        <taxon>Pseudomonadati</taxon>
        <taxon>Chlorobiota</taxon>
        <taxon>Chlorobiia</taxon>
        <taxon>Chlorobiales</taxon>
        <taxon>Chlorobiaceae</taxon>
        <taxon>Chlorobaculum</taxon>
    </lineage>
</organism>
<dbReference type="Gene3D" id="3.30.310.200">
    <property type="match status" value="1"/>
</dbReference>
<dbReference type="GO" id="GO:0042802">
    <property type="term" value="F:identical protein binding"/>
    <property type="evidence" value="ECO:0000353"/>
    <property type="project" value="IntAct"/>
</dbReference>
<dbReference type="Gene3D" id="3.80.10.10">
    <property type="entry name" value="Ribonuclease Inhibitor"/>
    <property type="match status" value="1"/>
</dbReference>
<dbReference type="InterPro" id="IPR032675">
    <property type="entry name" value="LRR_dom_sf"/>
</dbReference>
<dbReference type="InterPro" id="IPR032171">
    <property type="entry name" value="COR-A"/>
</dbReference>
<dbReference type="InterPro" id="IPR001611">
    <property type="entry name" value="Leu-rich_rpt"/>
</dbReference>
<dbReference type="InterPro" id="IPR057263">
    <property type="entry name" value="COR-B"/>
</dbReference>
<dbReference type="eggNOG" id="COG1100">
    <property type="taxonomic scope" value="Bacteria"/>
</dbReference>
<evidence type="ECO:0000256" key="5">
    <source>
        <dbReference type="ARBA" id="ARBA00022737"/>
    </source>
</evidence>
<keyword evidence="7" id="KW-0418">Kinase</keyword>
<dbReference type="eggNOG" id="COG4886">
    <property type="taxonomic scope" value="Bacteria"/>
</dbReference>
<dbReference type="Gene3D" id="1.10.10.10">
    <property type="entry name" value="Winged helix-like DNA-binding domain superfamily/Winged helix DNA-binding domain"/>
    <property type="match status" value="1"/>
</dbReference>
<dbReference type="PANTHER" id="PTHR46652">
    <property type="entry name" value="LEUCINE-RICH REPEAT AND IQ DOMAIN-CONTAINING PROTEIN 1-RELATED"/>
    <property type="match status" value="1"/>
</dbReference>
<dbReference type="PDBsum" id="5IL7"/>
<keyword evidence="2" id="KW-0723">Serine/threonine-protein kinase</keyword>
<dbReference type="InterPro" id="IPR005225">
    <property type="entry name" value="Small_GTP-bd"/>
</dbReference>
<comment type="catalytic activity">
    <reaction evidence="10">
        <text>L-threonyl-[protein] + ATP = O-phospho-L-threonyl-[protein] + ADP + H(+)</text>
        <dbReference type="Rhea" id="RHEA:46608"/>
        <dbReference type="Rhea" id="RHEA-COMP:11060"/>
        <dbReference type="Rhea" id="RHEA-COMP:11605"/>
        <dbReference type="ChEBI" id="CHEBI:15378"/>
        <dbReference type="ChEBI" id="CHEBI:30013"/>
        <dbReference type="ChEBI" id="CHEBI:30616"/>
        <dbReference type="ChEBI" id="CHEBI:61977"/>
        <dbReference type="ChEBI" id="CHEBI:456216"/>
        <dbReference type="EC" id="2.7.11.1"/>
    </reaction>
</comment>
<dbReference type="PDB" id="3DPU">
    <property type="method" value="X-ray"/>
    <property type="resolution" value="2.90 A"/>
    <property type="chains" value="A/B=412-946"/>
</dbReference>
<dbReference type="SMART" id="SM00369">
    <property type="entry name" value="LRR_TYP"/>
    <property type="match status" value="13"/>
</dbReference>
<dbReference type="STRING" id="194439.CT1526"/>
<dbReference type="PRINTS" id="PR00449">
    <property type="entry name" value="RASTRNSFRMNG"/>
</dbReference>
<dbReference type="Gene3D" id="3.40.50.300">
    <property type="entry name" value="P-loop containing nucleotide triphosphate hydrolases"/>
    <property type="match status" value="1"/>
</dbReference>
<dbReference type="PROSITE" id="PS51450">
    <property type="entry name" value="LRR"/>
    <property type="match status" value="14"/>
</dbReference>
<dbReference type="PANTHER" id="PTHR46652:SF3">
    <property type="entry name" value="LEUCINE-RICH REPEAT-CONTAINING PROTEIN 9"/>
    <property type="match status" value="1"/>
</dbReference>
<dbReference type="SMART" id="SM00365">
    <property type="entry name" value="LRR_SD22"/>
    <property type="match status" value="14"/>
</dbReference>
<dbReference type="PDB" id="3DPT">
    <property type="method" value="X-ray"/>
    <property type="resolution" value="2.90 A"/>
    <property type="chains" value="A/B=615-946"/>
</dbReference>
<dbReference type="PDB" id="5IL7">
    <property type="method" value="X-ray"/>
    <property type="resolution" value="2.30 A"/>
    <property type="chains" value="A/B=1-441"/>
</dbReference>
<dbReference type="MINT" id="Q8KC98"/>
<dbReference type="PATRIC" id="fig|194439.7.peg.1381"/>
<dbReference type="InterPro" id="IPR050836">
    <property type="entry name" value="SDS22/Internalin_LRR"/>
</dbReference>
<reference evidence="18" key="4">
    <citation type="journal article" date="2019" name="Biochem. J.">
        <title>Structure and nucleotide-induced conformational dynamics of the &lt;i&gt;Chlorobium tepidum&lt;/i&gt; Roco protein.</title>
        <authorList>
            <person name="Deyaert E."/>
            <person name="Leemans M."/>
            <person name="Singh R.K."/>
            <person name="Gallardo R."/>
            <person name="Steyaert J."/>
            <person name="Kortholt A."/>
            <person name="Lauer J."/>
            <person name="Versees W."/>
        </authorList>
    </citation>
    <scope>X-RAY CRYSTALLOGRAPHY (3.29 ANGSTROMS) OF 1-946</scope>
</reference>
<accession>Q8KC98</accession>
<evidence type="ECO:0007829" key="18">
    <source>
        <dbReference type="PDB" id="6HLU"/>
    </source>
</evidence>
<dbReference type="Pfam" id="PF16095">
    <property type="entry name" value="COR-A"/>
    <property type="match status" value="1"/>
</dbReference>
<dbReference type="PDB" id="8R4D">
    <property type="method" value="EM"/>
    <property type="resolution" value="3.88 A"/>
    <property type="chains" value="A=1-1102"/>
</dbReference>
<comment type="catalytic activity">
    <reaction evidence="11">
        <text>L-seryl-[protein] + ATP = O-phospho-L-seryl-[protein] + ADP + H(+)</text>
        <dbReference type="Rhea" id="RHEA:17989"/>
        <dbReference type="Rhea" id="RHEA-COMP:9863"/>
        <dbReference type="Rhea" id="RHEA-COMP:11604"/>
        <dbReference type="ChEBI" id="CHEBI:15378"/>
        <dbReference type="ChEBI" id="CHEBI:29999"/>
        <dbReference type="ChEBI" id="CHEBI:30616"/>
        <dbReference type="ChEBI" id="CHEBI:83421"/>
        <dbReference type="ChEBI" id="CHEBI:456216"/>
        <dbReference type="EC" id="2.7.11.1"/>
    </reaction>
</comment>
<dbReference type="RefSeq" id="WP_010933192.1">
    <property type="nucleotide sequence ID" value="NC_002932.3"/>
</dbReference>
<dbReference type="SMART" id="SM00364">
    <property type="entry name" value="LRR_BAC"/>
    <property type="match status" value="11"/>
</dbReference>
<evidence type="ECO:0000256" key="10">
    <source>
        <dbReference type="ARBA" id="ARBA00047899"/>
    </source>
</evidence>
<evidence type="ECO:0000256" key="9">
    <source>
        <dbReference type="ARBA" id="ARBA00023134"/>
    </source>
</evidence>
<evidence type="ECO:0000256" key="1">
    <source>
        <dbReference type="ARBA" id="ARBA00012513"/>
    </source>
</evidence>
<dbReference type="Pfam" id="PF08477">
    <property type="entry name" value="Roc"/>
    <property type="match status" value="1"/>
</dbReference>
<dbReference type="EMDB" id="EMD-18886"/>
<feature type="domain" description="Roc" evidence="12">
    <location>
        <begin position="446"/>
        <end position="620"/>
    </location>
</feature>
<dbReference type="GO" id="GO:0005525">
    <property type="term" value="F:GTP binding"/>
    <property type="evidence" value="ECO:0007669"/>
    <property type="project" value="InterPro"/>
</dbReference>
<keyword evidence="5" id="KW-0677">Repeat</keyword>
<evidence type="ECO:0000256" key="2">
    <source>
        <dbReference type="ARBA" id="ARBA00022527"/>
    </source>
</evidence>
<dbReference type="EvolutionaryTrace" id="Q8KC98"/>
<reference evidence="19 20" key="5">
    <citation type="journal article" date="2024" name="Elife">
        <title>Structural insights into the GTP-driven monomerization and activation of a bacterial LRRK2 homolog using allosteric nanobodies.</title>
        <authorList>
            <person name="Galicia C."/>
            <person name="Guaitoli G."/>
            <person name="Fislage M."/>
            <person name="Gloeckner C.J."/>
            <person name="Versees W."/>
        </authorList>
    </citation>
    <scope>STRUCTURE BY ELECTRON MICROSCOPY (3.55 ANGSTROMS)</scope>
</reference>
<dbReference type="InterPro" id="IPR025875">
    <property type="entry name" value="Leu-rich_rpt_4"/>
</dbReference>
<evidence type="ECO:0000256" key="4">
    <source>
        <dbReference type="ARBA" id="ARBA00022679"/>
    </source>
</evidence>
<evidence type="ECO:0007829" key="16">
    <source>
        <dbReference type="PDB" id="3DPU"/>
    </source>
</evidence>
<evidence type="ECO:0000256" key="3">
    <source>
        <dbReference type="ARBA" id="ARBA00022614"/>
    </source>
</evidence>
<dbReference type="EnsemblBacteria" id="AAM72753">
    <property type="protein sequence ID" value="AAM72753"/>
    <property type="gene ID" value="CT1526"/>
</dbReference>
<dbReference type="EMDB" id="EMD-18884"/>
<dbReference type="AlphaFoldDB" id="Q8KC98"/>
<reference evidence="13 14" key="1">
    <citation type="journal article" date="2002" name="Proc. Natl. Acad. Sci. U.S.A.">
        <title>The complete genome sequence of Chlorobium tepidum TLS, a photosynthetic, anaerobic, green-sulfur bacterium.</title>
        <authorList>
            <person name="Eisen J.A."/>
            <person name="Nelson K.E."/>
            <person name="Paulsen I.T."/>
            <person name="Heidelberg J.F."/>
            <person name="Wu M."/>
            <person name="Dodson R.J."/>
            <person name="Deboy R."/>
            <person name="Gwinn M.L."/>
            <person name="Nelson W.C."/>
            <person name="Haft D.H."/>
            <person name="Hickey E.K."/>
            <person name="Peterson J.D."/>
            <person name="Durkin A.S."/>
            <person name="Kolonay J.L."/>
            <person name="Yang F."/>
            <person name="Holt I."/>
            <person name="Umayam L.A."/>
            <person name="Mason T."/>
            <person name="Brenner M."/>
            <person name="Shea T.P."/>
            <person name="Parksey D."/>
            <person name="Nierman W.C."/>
            <person name="Feldblyum T.V."/>
            <person name="Hansen C.L."/>
            <person name="Craven M.B."/>
            <person name="Radune D."/>
            <person name="Vamathevan J."/>
            <person name="Khouri H."/>
            <person name="White O."/>
            <person name="Gruber T.M."/>
            <person name="Ketchum K.A."/>
            <person name="Venter J.C."/>
            <person name="Tettelin H."/>
            <person name="Bryant D.A."/>
            <person name="Fraser C.M."/>
        </authorList>
    </citation>
    <scope>NUCLEOTIDE SEQUENCE [LARGE SCALE GENOMIC DNA]</scope>
    <source>
        <strain evidence="14">ATCC 49652 / DSM 12025 / NBRC 103806 / TLS</strain>
    </source>
</reference>
<reference evidence="15 16" key="2">
    <citation type="journal article" date="2008" name="EMBO J.">
        <title>Structure of the Roc-COR domain tandem of C. tepidum, a prokaryotic homologue of the human LRRK2 Parkinson kinase.</title>
        <authorList>
            <person name="Gotthardt K."/>
            <person name="Weyand M."/>
            <person name="Kortholt A."/>
            <person name="Van Haastert P.J."/>
            <person name="Wittinghofer A."/>
        </authorList>
    </citation>
    <scope>X-RAY CRYSTALLOGRAPHY (2.90 ANGSTROMS) OF 412-946</scope>
</reference>
<dbReference type="HOGENOM" id="CLU_006878_2_0_10"/>
<dbReference type="GO" id="GO:0004674">
    <property type="term" value="F:protein serine/threonine kinase activity"/>
    <property type="evidence" value="ECO:0007669"/>
    <property type="project" value="UniProtKB-KW"/>
</dbReference>
<dbReference type="SUPFAM" id="SSF52058">
    <property type="entry name" value="L domain-like"/>
    <property type="match status" value="1"/>
</dbReference>
<evidence type="ECO:0000313" key="14">
    <source>
        <dbReference type="Proteomes" id="UP000001007"/>
    </source>
</evidence>
<dbReference type="InterPro" id="IPR003591">
    <property type="entry name" value="Leu-rich_rpt_typical-subtyp"/>
</dbReference>
<evidence type="ECO:0007829" key="20">
    <source>
        <dbReference type="PDB" id="8R4C"/>
    </source>
</evidence>
<dbReference type="SMART" id="SM00368">
    <property type="entry name" value="LRR_RI"/>
    <property type="match status" value="6"/>
</dbReference>
<dbReference type="NCBIfam" id="TIGR00231">
    <property type="entry name" value="small_GTP"/>
    <property type="match status" value="1"/>
</dbReference>
<dbReference type="KEGG" id="cte:CT1526"/>
<dbReference type="PDB" id="6HLU">
    <property type="method" value="X-ray"/>
    <property type="resolution" value="3.29 A"/>
    <property type="chains" value="A/B=1-946"/>
</dbReference>
<dbReference type="GO" id="GO:0005524">
    <property type="term" value="F:ATP binding"/>
    <property type="evidence" value="ECO:0007669"/>
    <property type="project" value="UniProtKB-KW"/>
</dbReference>
<keyword evidence="15 16" id="KW-0002">3D-structure</keyword>
<dbReference type="PDBsum" id="3DPT"/>
<dbReference type="OrthoDB" id="1148122at2"/>
<name>Q8KC98_CHLTE</name>
<dbReference type="InterPro" id="IPR027417">
    <property type="entry name" value="P-loop_NTPase"/>
</dbReference>
<evidence type="ECO:0000256" key="8">
    <source>
        <dbReference type="ARBA" id="ARBA00022840"/>
    </source>
</evidence>
<protein>
    <recommendedName>
        <fullName evidence="1">non-specific serine/threonine protein kinase</fullName>
        <ecNumber evidence="1">2.7.11.1</ecNumber>
    </recommendedName>
</protein>
<evidence type="ECO:0000259" key="12">
    <source>
        <dbReference type="PROSITE" id="PS51424"/>
    </source>
</evidence>
<dbReference type="InterPro" id="IPR020859">
    <property type="entry name" value="ROC"/>
</dbReference>
<sequence length="1102" mass="123777">MSDLDVIRQIEQELGMQLEPVDKLKWYSKGYKLDKDQRVTAIGLYDCGSDTLDRIIQPLESLKSLSELSLSSNQITDISPLASLNSLSMLWLDRNQITDIAPLASLNSLSMLWLFGNKISDIAPLESLKSLTELQLSSNQITDIAPLASLKSLTELSLSGNNISDIAPLESLKSLTELSLSSNQITDIAPLASLKSLTELSLSSNQISDIAPLESLKSLTELQLSRNQISDIAPLESLKSLTELQLSSNQITDIAPLASLKSLTELQLSRNQISDIAPLESLNSLSKLWLNGNQITDIAPLASLNSLTELELSSNQITDIAPLASLKSLSTLWLSSNQISDIAPLASLESLSELSLSSNQISDISPLASLNSLTGFDVRRNPIKRLPETITGFDMEILWNDFSSSGFITFFDNPLESPPPEIVKQGKEAVRQYFQSIEEARSKGEALVHLQEIKVHLIGDGMAGKTSLLKQLIGETFDPKESQTHGLNVVTKQAPNIKGLENDDELKECLFHFWDFGGQEIMHASHQFFMTRSSVYMLLLDSRTDSNKHYWLRHIEKYGGKSPVIVVMNKIDENPSYNIEQKKINERFPAIENRFHRISCKNGDGVESIAKSLKSAVLHPDSIYGTPLAPSWIKVKEKLVEATTAQRYLNRTEVEKICNDSGITDPGERKTLLGYLNNLGIVLYFEALDLSEIYVLDPHWVTIGVYRIINSSKTKNGHLNTSALGYILNEEQIRCDEYDPAKNNKFTYTLLEQRYLLDIMKQFELCYDEGKGLFIIPSNLPTQIDNEPEITEGEPLRFIMKYDYLPSTIIPRLMIAMQHQILDRMQWRYGMVLKSQDHEGALAKVVAETKDSTITIAIQGEPRCKREYLSIIWYEIKKINANFTNLDVKEFIPLPGHPDELVEYKELLGLEKMGRDEYVSGKLEKVFSVSKMLDSVISKEERNKERLMGDINIKLENIGNPTIPIHQQVEVNVSQETVQHVENLQGFFENLKADILREAELEIDDPKERKRLANELELAENAITKMDAAVKSGKNKLKPDVKDRLGEFIDNLANENSRLRKGIALVMNGAEKVQKLARYYNNVAPFFDLPSVPPVLLGKEKT</sequence>